<accession>A0A6B2E9T4</accession>
<dbReference type="AlphaFoldDB" id="A0A6B2E9T4"/>
<keyword evidence="1" id="KW-0732">Signal</keyword>
<dbReference type="InterPro" id="IPR058250">
    <property type="entry name" value="CCC"/>
</dbReference>
<sequence length="194" mass="22364">MEILWKFLVIAQLMSTIWGYFVMEAEAETTVRATVASAMPQKITDCPPGQIGDCREGYEEYYLEHSVSQKDAKKSLQETIEQSTKNQRPAYCKECTSVIRKYCLSPHLLHDHCCCDLRHGKEELPWIPHSCYIGQNQCKSSLGSCLRYAEYKICCCDQLLIEQWKSIFSLALKVQPTQNIIVILPLYLIVRYLV</sequence>
<feature type="chain" id="PRO_5025451924" evidence="1">
    <location>
        <begin position="20"/>
        <end position="194"/>
    </location>
</feature>
<organism evidence="3">
    <name type="scientific">Phlebotomus kandelakii</name>
    <dbReference type="NCBI Taxonomy" id="1109342"/>
    <lineage>
        <taxon>Eukaryota</taxon>
        <taxon>Metazoa</taxon>
        <taxon>Ecdysozoa</taxon>
        <taxon>Arthropoda</taxon>
        <taxon>Hexapoda</taxon>
        <taxon>Insecta</taxon>
        <taxon>Pterygota</taxon>
        <taxon>Neoptera</taxon>
        <taxon>Endopterygota</taxon>
        <taxon>Diptera</taxon>
        <taxon>Nematocera</taxon>
        <taxon>Psychodoidea</taxon>
        <taxon>Psychodidae</taxon>
        <taxon>Phlebotomus</taxon>
        <taxon>Larroussius</taxon>
    </lineage>
</organism>
<protein>
    <submittedName>
        <fullName evidence="3">Putative secreted protein</fullName>
    </submittedName>
</protein>
<dbReference type="EMBL" id="GIFK01002381">
    <property type="protein sequence ID" value="NBJ60084.1"/>
    <property type="molecule type" value="Transcribed_RNA"/>
</dbReference>
<evidence type="ECO:0000313" key="3">
    <source>
        <dbReference type="EMBL" id="NBJ60084.1"/>
    </source>
</evidence>
<evidence type="ECO:0000256" key="1">
    <source>
        <dbReference type="SAM" id="SignalP"/>
    </source>
</evidence>
<feature type="signal peptide" evidence="1">
    <location>
        <begin position="1"/>
        <end position="19"/>
    </location>
</feature>
<name>A0A6B2E9T4_9DIPT</name>
<feature type="domain" description="CCC" evidence="2">
    <location>
        <begin position="63"/>
        <end position="166"/>
    </location>
</feature>
<evidence type="ECO:0000259" key="2">
    <source>
        <dbReference type="Pfam" id="PF26644"/>
    </source>
</evidence>
<reference evidence="3" key="1">
    <citation type="submission" date="2019-10" db="EMBL/GenBank/DDBJ databases">
        <title>Short sand fly seasons in Tbilisi, Georgia, hinder development of host immunity to saliva of the visceral leishmaniasis vector Phlebotomus kandelakii.</title>
        <authorList>
            <person name="Oliveira F."/>
            <person name="Giorgobiani E."/>
            <person name="Guimaraes-Costa A.B."/>
            <person name="Abdeladhim M."/>
            <person name="Oristian J."/>
            <person name="Tskhvaradze L."/>
            <person name="Tsertsvadze N."/>
            <person name="Zakalashvili M."/>
            <person name="Valenzuela J.G."/>
            <person name="Kamhawi S."/>
        </authorList>
    </citation>
    <scope>NUCLEOTIDE SEQUENCE</scope>
    <source>
        <strain evidence="3">Wild-capture in Tbilisi</strain>
        <tissue evidence="3">Salivary glands</tissue>
    </source>
</reference>
<proteinExistence type="predicted"/>
<dbReference type="Pfam" id="PF26644">
    <property type="entry name" value="CCC"/>
    <property type="match status" value="1"/>
</dbReference>